<name>A0A0E9RAW6_ANGAN</name>
<proteinExistence type="predicted"/>
<reference evidence="1" key="2">
    <citation type="journal article" date="2015" name="Fish Shellfish Immunol.">
        <title>Early steps in the European eel (Anguilla anguilla)-Vibrio vulnificus interaction in the gills: Role of the RtxA13 toxin.</title>
        <authorList>
            <person name="Callol A."/>
            <person name="Pajuelo D."/>
            <person name="Ebbesson L."/>
            <person name="Teles M."/>
            <person name="MacKenzie S."/>
            <person name="Amaro C."/>
        </authorList>
    </citation>
    <scope>NUCLEOTIDE SEQUENCE</scope>
</reference>
<protein>
    <submittedName>
        <fullName evidence="1">Uncharacterized protein</fullName>
    </submittedName>
</protein>
<dbReference type="EMBL" id="GBXM01082937">
    <property type="protein sequence ID" value="JAH25640.1"/>
    <property type="molecule type" value="Transcribed_RNA"/>
</dbReference>
<accession>A0A0E9RAW6</accession>
<reference evidence="1" key="1">
    <citation type="submission" date="2014-11" db="EMBL/GenBank/DDBJ databases">
        <authorList>
            <person name="Amaro Gonzalez C."/>
        </authorList>
    </citation>
    <scope>NUCLEOTIDE SEQUENCE</scope>
</reference>
<dbReference type="AlphaFoldDB" id="A0A0E9RAW6"/>
<organism evidence="1">
    <name type="scientific">Anguilla anguilla</name>
    <name type="common">European freshwater eel</name>
    <name type="synonym">Muraena anguilla</name>
    <dbReference type="NCBI Taxonomy" id="7936"/>
    <lineage>
        <taxon>Eukaryota</taxon>
        <taxon>Metazoa</taxon>
        <taxon>Chordata</taxon>
        <taxon>Craniata</taxon>
        <taxon>Vertebrata</taxon>
        <taxon>Euteleostomi</taxon>
        <taxon>Actinopterygii</taxon>
        <taxon>Neopterygii</taxon>
        <taxon>Teleostei</taxon>
        <taxon>Anguilliformes</taxon>
        <taxon>Anguillidae</taxon>
        <taxon>Anguilla</taxon>
    </lineage>
</organism>
<evidence type="ECO:0000313" key="1">
    <source>
        <dbReference type="EMBL" id="JAH25640.1"/>
    </source>
</evidence>
<sequence length="45" mass="5269">MAYVPYSKGHWRQNLLYTICTISSTVTHRSTVDLGLEMNKFFFVL</sequence>